<protein>
    <submittedName>
        <fullName evidence="1">Uncharacterized protein</fullName>
    </submittedName>
</protein>
<dbReference type="OrthoDB" id="126567at2759"/>
<name>A0A2P4XMR3_9STRA</name>
<organism evidence="1 2">
    <name type="scientific">Phytophthora palmivora</name>
    <dbReference type="NCBI Taxonomy" id="4796"/>
    <lineage>
        <taxon>Eukaryota</taxon>
        <taxon>Sar</taxon>
        <taxon>Stramenopiles</taxon>
        <taxon>Oomycota</taxon>
        <taxon>Peronosporomycetes</taxon>
        <taxon>Peronosporales</taxon>
        <taxon>Peronosporaceae</taxon>
        <taxon>Phytophthora</taxon>
    </lineage>
</organism>
<reference evidence="1 2" key="1">
    <citation type="journal article" date="2017" name="Genome Biol. Evol.">
        <title>Phytophthora megakarya and P. palmivora, closely related causal agents of cacao black pod rot, underwent increases in genome sizes and gene numbers by different mechanisms.</title>
        <authorList>
            <person name="Ali S.S."/>
            <person name="Shao J."/>
            <person name="Lary D.J."/>
            <person name="Kronmiller B."/>
            <person name="Shen D."/>
            <person name="Strem M.D."/>
            <person name="Amoako-Attah I."/>
            <person name="Akrofi A.Y."/>
            <person name="Begoude B.A."/>
            <person name="Ten Hoopen G.M."/>
            <person name="Coulibaly K."/>
            <person name="Kebe B.I."/>
            <person name="Melnick R.L."/>
            <person name="Guiltinan M.J."/>
            <person name="Tyler B.M."/>
            <person name="Meinhardt L.W."/>
            <person name="Bailey B.A."/>
        </authorList>
    </citation>
    <scope>NUCLEOTIDE SEQUENCE [LARGE SCALE GENOMIC DNA]</scope>
    <source>
        <strain evidence="2">sbr112.9</strain>
    </source>
</reference>
<dbReference type="Proteomes" id="UP000237271">
    <property type="component" value="Unassembled WGS sequence"/>
</dbReference>
<dbReference type="AlphaFoldDB" id="A0A2P4XMR3"/>
<evidence type="ECO:0000313" key="2">
    <source>
        <dbReference type="Proteomes" id="UP000237271"/>
    </source>
</evidence>
<comment type="caution">
    <text evidence="1">The sequence shown here is derived from an EMBL/GenBank/DDBJ whole genome shotgun (WGS) entry which is preliminary data.</text>
</comment>
<sequence>MSASLSQLATCVTITDHPTSEASVSRIISASGFENPMVAELARACITASYAAHSCTLVEHRNCCNSPALVGYGIFRSSSMRPESYVTPSPLITLPHHFTSCLYTHDFTTLNLKPNFAVSSSSSSSLSRYVSMSAAYSNKSSIHTNKCVYSNA</sequence>
<proteinExistence type="predicted"/>
<accession>A0A2P4XMR3</accession>
<dbReference type="EMBL" id="NCKW01009520">
    <property type="protein sequence ID" value="POM66850.1"/>
    <property type="molecule type" value="Genomic_DNA"/>
</dbReference>
<evidence type="ECO:0000313" key="1">
    <source>
        <dbReference type="EMBL" id="POM66850.1"/>
    </source>
</evidence>
<gene>
    <name evidence="1" type="ORF">PHPALM_17226</name>
</gene>
<keyword evidence="2" id="KW-1185">Reference proteome</keyword>